<organism evidence="3 4">
    <name type="scientific">Clydaea vesicula</name>
    <dbReference type="NCBI Taxonomy" id="447962"/>
    <lineage>
        <taxon>Eukaryota</taxon>
        <taxon>Fungi</taxon>
        <taxon>Fungi incertae sedis</taxon>
        <taxon>Chytridiomycota</taxon>
        <taxon>Chytridiomycota incertae sedis</taxon>
        <taxon>Chytridiomycetes</taxon>
        <taxon>Lobulomycetales</taxon>
        <taxon>Lobulomycetaceae</taxon>
        <taxon>Clydaea</taxon>
    </lineage>
</organism>
<evidence type="ECO:0000313" key="3">
    <source>
        <dbReference type="EMBL" id="KAJ3209896.1"/>
    </source>
</evidence>
<keyword evidence="4" id="KW-1185">Reference proteome</keyword>
<gene>
    <name evidence="3" type="ORF">HK099_008402</name>
</gene>
<keyword evidence="1" id="KW-0175">Coiled coil</keyword>
<name>A0AAD5XT62_9FUNG</name>
<feature type="region of interest" description="Disordered" evidence="2">
    <location>
        <begin position="76"/>
        <end position="99"/>
    </location>
</feature>
<dbReference type="EMBL" id="JADGJW010000918">
    <property type="protein sequence ID" value="KAJ3209896.1"/>
    <property type="molecule type" value="Genomic_DNA"/>
</dbReference>
<feature type="coiled-coil region" evidence="1">
    <location>
        <begin position="12"/>
        <end position="42"/>
    </location>
</feature>
<sequence>MEKKKIEENFELEKVEIKKKILESLLEKKRRLREDNDFLDINLDQADFNQNQNYFDVKTLSTRKSNTRNKLIQEGLANGSGREKKRKGVEKGPCLPIPLKESDQQDDIAKIRKECSNGRKIRKV</sequence>
<comment type="caution">
    <text evidence="3">The sequence shown here is derived from an EMBL/GenBank/DDBJ whole genome shotgun (WGS) entry which is preliminary data.</text>
</comment>
<proteinExistence type="predicted"/>
<dbReference type="AlphaFoldDB" id="A0AAD5XT62"/>
<dbReference type="Proteomes" id="UP001211065">
    <property type="component" value="Unassembled WGS sequence"/>
</dbReference>
<accession>A0AAD5XT62</accession>
<evidence type="ECO:0000256" key="2">
    <source>
        <dbReference type="SAM" id="MobiDB-lite"/>
    </source>
</evidence>
<protein>
    <submittedName>
        <fullName evidence="3">Uncharacterized protein</fullName>
    </submittedName>
</protein>
<reference evidence="3" key="1">
    <citation type="submission" date="2020-05" db="EMBL/GenBank/DDBJ databases">
        <title>Phylogenomic resolution of chytrid fungi.</title>
        <authorList>
            <person name="Stajich J.E."/>
            <person name="Amses K."/>
            <person name="Simmons R."/>
            <person name="Seto K."/>
            <person name="Myers J."/>
            <person name="Bonds A."/>
            <person name="Quandt C.A."/>
            <person name="Barry K."/>
            <person name="Liu P."/>
            <person name="Grigoriev I."/>
            <person name="Longcore J.E."/>
            <person name="James T.Y."/>
        </authorList>
    </citation>
    <scope>NUCLEOTIDE SEQUENCE</scope>
    <source>
        <strain evidence="3">JEL0476</strain>
    </source>
</reference>
<evidence type="ECO:0000256" key="1">
    <source>
        <dbReference type="SAM" id="Coils"/>
    </source>
</evidence>
<evidence type="ECO:0000313" key="4">
    <source>
        <dbReference type="Proteomes" id="UP001211065"/>
    </source>
</evidence>